<sequence length="760" mass="85359">MDVEDTAPEARSTQFESAWSAFDDATRAAERMASTWNDLVATDLFRTNVHVDDDGNGRVDVLIDEYEGHRLRNLEVHTRAFIDALMTSAREALRATEQIVSGPLGPPQVEHLPLFGAESEFLAFVESGALSGLRPDQIQLIEQFQPYYWADVIEPARQRFGAVVTRLYSLATPTQPEARPLVAFWVQSAVPTLEVDPPAVVTQLRIYPDGVLVDWHLVATFHVPPGTSPQCTPSIAIDPILNTEPWPESPDENMSVQCRQLLRAVDEFIVAFERSVGLRAPLNDGYFRLIPTEDDPLWARVDTTDNPDVEAGLAGSDIGLATYRSGDDLIMLVQRPDGVYGRIVPMAVDLDPAVNRGAAAENASRDSVVQWGLPDFVFNPETVQRGSATREVGDGTIICGGRGLAVQVKARTNATTTDDRERTWIAKKSKEGARQASGSVRTVQRRPVAHTNARRRSINIDGNVIQWVGVVIIDHDTPPDNVSAYSETVPIPYVVILRREWDFLFDQLRSTTAVVDYLHRIAGHLVAPGKHATHYYELALADERTPPDFERSGIPTCLNDPELRTSRPTLPLEPASAADEYGVRMYRQILEDIAESRRVGDEADRLFVLHLLDKLYVAERAVVGRLLLTNMSKAPRVDIGTTRWDFRRYLLGETDLHLAYAVCNHFTDRHRYAFKLWGMLRHHEWITHLEPDRRSDATTVAVMLTPRHDKVRPWDTTLFAHFGERPLDDDELESMRRLWNNPQNFAPDVEVEADGKSNDQ</sequence>
<organism evidence="2 3">
    <name type="scientific">Mycolicibacterium fluoranthenivorans</name>
    <dbReference type="NCBI Taxonomy" id="258505"/>
    <lineage>
        <taxon>Bacteria</taxon>
        <taxon>Bacillati</taxon>
        <taxon>Actinomycetota</taxon>
        <taxon>Actinomycetes</taxon>
        <taxon>Mycobacteriales</taxon>
        <taxon>Mycobacteriaceae</taxon>
        <taxon>Mycolicibacterium</taxon>
    </lineage>
</organism>
<evidence type="ECO:0000313" key="2">
    <source>
        <dbReference type="EMBL" id="QNJ94845.1"/>
    </source>
</evidence>
<name>A0A7G8PKH9_9MYCO</name>
<dbReference type="EMBL" id="CP059894">
    <property type="protein sequence ID" value="QNJ94845.1"/>
    <property type="molecule type" value="Genomic_DNA"/>
</dbReference>
<dbReference type="Proteomes" id="UP000515498">
    <property type="component" value="Chromosome"/>
</dbReference>
<reference evidence="2 3" key="1">
    <citation type="submission" date="2020-07" db="EMBL/GenBank/DDBJ databases">
        <title>Draft genome sequence of four isobutane-metabolizing strains capable of cometabolically degrading diverse ether contaminants.</title>
        <authorList>
            <person name="Chen W."/>
            <person name="Faulkner N."/>
            <person name="Smith C."/>
            <person name="Hyman M."/>
        </authorList>
    </citation>
    <scope>NUCLEOTIDE SEQUENCE [LARGE SCALE GENOMIC DNA]</scope>
    <source>
        <strain evidence="2 3">2A</strain>
    </source>
</reference>
<dbReference type="AlphaFoldDB" id="A0A7G8PKH9"/>
<proteinExistence type="predicted"/>
<dbReference type="KEGG" id="mflu:HZU40_11680"/>
<evidence type="ECO:0000313" key="3">
    <source>
        <dbReference type="Proteomes" id="UP000515498"/>
    </source>
</evidence>
<evidence type="ECO:0000256" key="1">
    <source>
        <dbReference type="SAM" id="MobiDB-lite"/>
    </source>
</evidence>
<protein>
    <submittedName>
        <fullName evidence="2">Uncharacterized protein</fullName>
    </submittedName>
</protein>
<gene>
    <name evidence="2" type="ORF">HZU40_11680</name>
</gene>
<feature type="region of interest" description="Disordered" evidence="1">
    <location>
        <begin position="428"/>
        <end position="448"/>
    </location>
</feature>
<dbReference type="RefSeq" id="WP_187098444.1">
    <property type="nucleotide sequence ID" value="NZ_CP059894.1"/>
</dbReference>
<accession>A0A7G8PKH9</accession>